<sequence>MSDTEHFWFELSKKVGPIPITVQAALEQTKFIHCGLIYLDNTTINYIESDIRRLPRLLNKSESEVAAIMGNYRGSIKDFSFLVGERSVLKMIAATIKEYGFQYFFQPEAEMVQDSATRSDTPENTEETPTTSTTPEEFTDSNDTVGQVLKKIFSYYDSRREHDDMEGPFFERLKLVRVEVSSDQLGELARIFCPFCDPESVIAVTIRRDRPGTWKVSNFSGHIKAKHDDMYFPGKVNFQRRRKRSHREANRSDLAEELMYCMDDPDVKIEM</sequence>
<proteinExistence type="predicted"/>
<dbReference type="Proteomes" id="UP000008820">
    <property type="component" value="Chromosome 3"/>
</dbReference>
<dbReference type="InParanoid" id="A0A6I8U239"/>
<dbReference type="AlphaFoldDB" id="A0A6I8U239"/>
<feature type="compositionally biased region" description="Low complexity" evidence="1">
    <location>
        <begin position="127"/>
        <end position="136"/>
    </location>
</feature>
<protein>
    <submittedName>
        <fullName evidence="2">Uncharacterized protein</fullName>
    </submittedName>
</protein>
<reference evidence="2" key="2">
    <citation type="submission" date="2020-05" db="UniProtKB">
        <authorList>
            <consortium name="EnsemblMetazoa"/>
        </authorList>
    </citation>
    <scope>IDENTIFICATION</scope>
    <source>
        <strain evidence="2">LVP_AGWG</strain>
    </source>
</reference>
<dbReference type="OrthoDB" id="7763490at2759"/>
<reference evidence="2 3" key="1">
    <citation type="submission" date="2017-06" db="EMBL/GenBank/DDBJ databases">
        <title>Aedes aegypti genome working group (AGWG) sequencing and assembly.</title>
        <authorList>
            <consortium name="Aedes aegypti Genome Working Group (AGWG)"/>
            <person name="Matthews B.J."/>
        </authorList>
    </citation>
    <scope>NUCLEOTIDE SEQUENCE [LARGE SCALE GENOMIC DNA]</scope>
    <source>
        <strain evidence="2 3">LVP_AGWG</strain>
    </source>
</reference>
<evidence type="ECO:0000313" key="3">
    <source>
        <dbReference type="Proteomes" id="UP000008820"/>
    </source>
</evidence>
<accession>A0A6I8U239</accession>
<name>A0A6I8U239_AEDAE</name>
<organism evidence="2 3">
    <name type="scientific">Aedes aegypti</name>
    <name type="common">Yellowfever mosquito</name>
    <name type="synonym">Culex aegypti</name>
    <dbReference type="NCBI Taxonomy" id="7159"/>
    <lineage>
        <taxon>Eukaryota</taxon>
        <taxon>Metazoa</taxon>
        <taxon>Ecdysozoa</taxon>
        <taxon>Arthropoda</taxon>
        <taxon>Hexapoda</taxon>
        <taxon>Insecta</taxon>
        <taxon>Pterygota</taxon>
        <taxon>Neoptera</taxon>
        <taxon>Endopterygota</taxon>
        <taxon>Diptera</taxon>
        <taxon>Nematocera</taxon>
        <taxon>Culicoidea</taxon>
        <taxon>Culicidae</taxon>
        <taxon>Culicinae</taxon>
        <taxon>Aedini</taxon>
        <taxon>Aedes</taxon>
        <taxon>Stegomyia</taxon>
    </lineage>
</organism>
<gene>
    <name evidence="2" type="primary">110679125</name>
</gene>
<keyword evidence="3" id="KW-1185">Reference proteome</keyword>
<dbReference type="EnsemblMetazoa" id="AAEL024154-RA">
    <property type="protein sequence ID" value="AAEL024154-PA"/>
    <property type="gene ID" value="AAEL024154"/>
</dbReference>
<evidence type="ECO:0000313" key="2">
    <source>
        <dbReference type="EnsemblMetazoa" id="AAEL024154-PA"/>
    </source>
</evidence>
<feature type="region of interest" description="Disordered" evidence="1">
    <location>
        <begin position="114"/>
        <end position="141"/>
    </location>
</feature>
<evidence type="ECO:0000256" key="1">
    <source>
        <dbReference type="SAM" id="MobiDB-lite"/>
    </source>
</evidence>